<keyword evidence="1" id="KW-0645">Protease</keyword>
<comment type="similarity">
    <text evidence="1">Belongs to the peptidase M48 family.</text>
</comment>
<dbReference type="Pfam" id="PF16491">
    <property type="entry name" value="Peptidase_M48_N"/>
    <property type="match status" value="1"/>
</dbReference>
<evidence type="ECO:0000313" key="4">
    <source>
        <dbReference type="EMBL" id="KAF6198646.1"/>
    </source>
</evidence>
<dbReference type="Proteomes" id="UP000466442">
    <property type="component" value="Linkage Group LG16"/>
</dbReference>
<keyword evidence="1" id="KW-0378">Hydrolase</keyword>
<dbReference type="PANTHER" id="PTHR10120">
    <property type="entry name" value="CAAX PRENYL PROTEASE 1"/>
    <property type="match status" value="1"/>
</dbReference>
<sequence>MIDDIVLGLVVIIWTFDLWEMYLFKRQLRLANETNELPKTFVGHYSEQGYLRIRDNFRHNLTLVLLVATVQLSVKTVMLMTPYHKALWSITADLSQQARPSAFAALHTVATKICLLPFIMLTAFSARRSEETPAPILILVVGVINIASAALTTAMLVYTMTLLIESFGVEIFLYFSVSITLIGIFVTTISLVLAELGLYKLNIVGRRIQEPLESLANRVGFNPRKIYVSEEPVPNASYAGLLGFSIIVITRALVSALSPAEVCAVVAHELGHWAYGLSSTVEFFLTSAFLSLGYLFSSYGMSNGLAFKLFSLPEATDRPHTSVLVFLGLCYVWPVISGFLNGLHSCIGRHEEFKADDYAARRGYARTLKTALMNLYVRTGQYPVQDRLFAAWYTAHPSLMERIQKI</sequence>
<protein>
    <submittedName>
        <fullName evidence="4">Uncharacterized protein</fullName>
    </submittedName>
</protein>
<organism evidence="4 5">
    <name type="scientific">Apolygus lucorum</name>
    <name type="common">Small green plant bug</name>
    <name type="synonym">Lygocoris lucorum</name>
    <dbReference type="NCBI Taxonomy" id="248454"/>
    <lineage>
        <taxon>Eukaryota</taxon>
        <taxon>Metazoa</taxon>
        <taxon>Ecdysozoa</taxon>
        <taxon>Arthropoda</taxon>
        <taxon>Hexapoda</taxon>
        <taxon>Insecta</taxon>
        <taxon>Pterygota</taxon>
        <taxon>Neoptera</taxon>
        <taxon>Paraneoptera</taxon>
        <taxon>Hemiptera</taxon>
        <taxon>Heteroptera</taxon>
        <taxon>Panheteroptera</taxon>
        <taxon>Cimicomorpha</taxon>
        <taxon>Miridae</taxon>
        <taxon>Mirini</taxon>
        <taxon>Apolygus</taxon>
    </lineage>
</organism>
<feature type="domain" description="Peptidase M48" evidence="2">
    <location>
        <begin position="206"/>
        <end position="406"/>
    </location>
</feature>
<evidence type="ECO:0000313" key="5">
    <source>
        <dbReference type="Proteomes" id="UP000466442"/>
    </source>
</evidence>
<feature type="domain" description="CAAX prenyl protease 1 N-terminal" evidence="3">
    <location>
        <begin position="27"/>
        <end position="190"/>
    </location>
</feature>
<keyword evidence="5" id="KW-1185">Reference proteome</keyword>
<dbReference type="InterPro" id="IPR001915">
    <property type="entry name" value="Peptidase_M48"/>
</dbReference>
<comment type="caution">
    <text evidence="4">The sequence shown here is derived from an EMBL/GenBank/DDBJ whole genome shotgun (WGS) entry which is preliminary data.</text>
</comment>
<dbReference type="Gene3D" id="3.30.2010.10">
    <property type="entry name" value="Metalloproteases ('zincins'), catalytic domain"/>
    <property type="match status" value="1"/>
</dbReference>
<reference evidence="4" key="1">
    <citation type="journal article" date="2021" name="Mol. Ecol. Resour.">
        <title>Apolygus lucorum genome provides insights into omnivorousness and mesophyll feeding.</title>
        <authorList>
            <person name="Liu Y."/>
            <person name="Liu H."/>
            <person name="Wang H."/>
            <person name="Huang T."/>
            <person name="Liu B."/>
            <person name="Yang B."/>
            <person name="Yin L."/>
            <person name="Li B."/>
            <person name="Zhang Y."/>
            <person name="Zhang S."/>
            <person name="Jiang F."/>
            <person name="Zhang X."/>
            <person name="Ren Y."/>
            <person name="Wang B."/>
            <person name="Wang S."/>
            <person name="Lu Y."/>
            <person name="Wu K."/>
            <person name="Fan W."/>
            <person name="Wang G."/>
        </authorList>
    </citation>
    <scope>NUCLEOTIDE SEQUENCE</scope>
    <source>
        <strain evidence="4">12Hb</strain>
    </source>
</reference>
<gene>
    <name evidence="4" type="ORF">GE061_008398</name>
</gene>
<dbReference type="GO" id="GO:0006508">
    <property type="term" value="P:proteolysis"/>
    <property type="evidence" value="ECO:0007669"/>
    <property type="project" value="UniProtKB-KW"/>
</dbReference>
<name>A0A6A4IY62_APOLU</name>
<evidence type="ECO:0000256" key="1">
    <source>
        <dbReference type="RuleBase" id="RU003983"/>
    </source>
</evidence>
<dbReference type="OrthoDB" id="7882191at2759"/>
<proteinExistence type="inferred from homology"/>
<dbReference type="Pfam" id="PF01435">
    <property type="entry name" value="Peptidase_M48"/>
    <property type="match status" value="1"/>
</dbReference>
<evidence type="ECO:0000259" key="2">
    <source>
        <dbReference type="Pfam" id="PF01435"/>
    </source>
</evidence>
<keyword evidence="1" id="KW-0862">Zinc</keyword>
<comment type="cofactor">
    <cofactor evidence="1">
        <name>Zn(2+)</name>
        <dbReference type="ChEBI" id="CHEBI:29105"/>
    </cofactor>
    <text evidence="1">Binds 1 zinc ion per subunit.</text>
</comment>
<evidence type="ECO:0000259" key="3">
    <source>
        <dbReference type="Pfam" id="PF16491"/>
    </source>
</evidence>
<accession>A0A6A4IY62</accession>
<keyword evidence="1" id="KW-0482">Metalloprotease</keyword>
<dbReference type="AlphaFoldDB" id="A0A6A4IY62"/>
<dbReference type="EMBL" id="WIXP02000016">
    <property type="protein sequence ID" value="KAF6198646.1"/>
    <property type="molecule type" value="Genomic_DNA"/>
</dbReference>
<dbReference type="InterPro" id="IPR032456">
    <property type="entry name" value="Peptidase_M48_N"/>
</dbReference>
<dbReference type="GO" id="GO:0004222">
    <property type="term" value="F:metalloendopeptidase activity"/>
    <property type="evidence" value="ECO:0007669"/>
    <property type="project" value="InterPro"/>
</dbReference>